<evidence type="ECO:0000256" key="1">
    <source>
        <dbReference type="SAM" id="MobiDB-lite"/>
    </source>
</evidence>
<feature type="region of interest" description="Disordered" evidence="1">
    <location>
        <begin position="91"/>
        <end position="125"/>
    </location>
</feature>
<gene>
    <name evidence="2" type="ORF">J3D65DRAFT_151931</name>
</gene>
<accession>A0ABR1L6E2</accession>
<dbReference type="EMBL" id="JBBPEH010000014">
    <property type="protein sequence ID" value="KAK7530284.1"/>
    <property type="molecule type" value="Genomic_DNA"/>
</dbReference>
<name>A0ABR1L6E2_9PEZI</name>
<reference evidence="2 3" key="1">
    <citation type="submission" date="2024-04" db="EMBL/GenBank/DDBJ databases">
        <title>Phyllosticta paracitricarpa is synonymous to the EU quarantine fungus P. citricarpa based on phylogenomic analyses.</title>
        <authorList>
            <consortium name="Lawrence Berkeley National Laboratory"/>
            <person name="Van ingen-buijs V.A."/>
            <person name="Van westerhoven A.C."/>
            <person name="Haridas S."/>
            <person name="Skiadas P."/>
            <person name="Martin F."/>
            <person name="Groenewald J.Z."/>
            <person name="Crous P.W."/>
            <person name="Seidl M.F."/>
        </authorList>
    </citation>
    <scope>NUCLEOTIDE SEQUENCE [LARGE SCALE GENOMIC DNA]</scope>
    <source>
        <strain evidence="2 3">CPC 17464</strain>
    </source>
</reference>
<dbReference type="Proteomes" id="UP001360953">
    <property type="component" value="Unassembled WGS sequence"/>
</dbReference>
<organism evidence="2 3">
    <name type="scientific">Phyllosticta citribraziliensis</name>
    <dbReference type="NCBI Taxonomy" id="989973"/>
    <lineage>
        <taxon>Eukaryota</taxon>
        <taxon>Fungi</taxon>
        <taxon>Dikarya</taxon>
        <taxon>Ascomycota</taxon>
        <taxon>Pezizomycotina</taxon>
        <taxon>Dothideomycetes</taxon>
        <taxon>Dothideomycetes incertae sedis</taxon>
        <taxon>Botryosphaeriales</taxon>
        <taxon>Phyllostictaceae</taxon>
        <taxon>Phyllosticta</taxon>
    </lineage>
</organism>
<keyword evidence="3" id="KW-1185">Reference proteome</keyword>
<feature type="compositionally biased region" description="Polar residues" evidence="1">
    <location>
        <begin position="115"/>
        <end position="125"/>
    </location>
</feature>
<dbReference type="RefSeq" id="XP_066650523.1">
    <property type="nucleotide sequence ID" value="XM_066794092.1"/>
</dbReference>
<protein>
    <submittedName>
        <fullName evidence="2">Uncharacterized protein</fullName>
    </submittedName>
</protein>
<evidence type="ECO:0000313" key="2">
    <source>
        <dbReference type="EMBL" id="KAK7530284.1"/>
    </source>
</evidence>
<evidence type="ECO:0000313" key="3">
    <source>
        <dbReference type="Proteomes" id="UP001360953"/>
    </source>
</evidence>
<feature type="compositionally biased region" description="Low complexity" evidence="1">
    <location>
        <begin position="50"/>
        <end position="61"/>
    </location>
</feature>
<dbReference type="GeneID" id="92026998"/>
<sequence>MMQRRRLSKPAPLGQTVKSRSRTSLEDNEVSTLLLDEHHTFPHRFFRSHTTPTTNTAASPSVRRNKSAPSCFQVLPPARSAVSIYEESSAFAARTTSKKLQKKQPLGEEDGNAGERSSTDPTAKQTAIEEARSLLGFGPRETTFAVNDKNKSIPHPPSSFAVNASSPAVTSNYHPPQPSGHSIQHPINVVHQKPCPLIRRGTIQPLRRWKCCNCGVKTNYDFHVCSRLACGHERCEGACVTFEPT</sequence>
<comment type="caution">
    <text evidence="2">The sequence shown here is derived from an EMBL/GenBank/DDBJ whole genome shotgun (WGS) entry which is preliminary data.</text>
</comment>
<feature type="region of interest" description="Disordered" evidence="1">
    <location>
        <begin position="45"/>
        <end position="68"/>
    </location>
</feature>
<feature type="region of interest" description="Disordered" evidence="1">
    <location>
        <begin position="1"/>
        <end position="28"/>
    </location>
</feature>
<proteinExistence type="predicted"/>